<feature type="compositionally biased region" description="Polar residues" evidence="1">
    <location>
        <begin position="53"/>
        <end position="63"/>
    </location>
</feature>
<feature type="domain" description="SseB protein N-terminal" evidence="2">
    <location>
        <begin position="153"/>
        <end position="258"/>
    </location>
</feature>
<evidence type="ECO:0000256" key="1">
    <source>
        <dbReference type="SAM" id="MobiDB-lite"/>
    </source>
</evidence>
<proteinExistence type="predicted"/>
<feature type="region of interest" description="Disordered" evidence="1">
    <location>
        <begin position="1"/>
        <end position="86"/>
    </location>
</feature>
<gene>
    <name evidence="3" type="ORF">FXF69_21575</name>
</gene>
<protein>
    <submittedName>
        <fullName evidence="3">SseB family protein</fullName>
    </submittedName>
</protein>
<reference evidence="3 4" key="1">
    <citation type="submission" date="2019-08" db="EMBL/GenBank/DDBJ databases">
        <title>Actinomadura sp. nov. CYP1-5 isolated from mountain soil.</title>
        <authorList>
            <person name="Songsumanus A."/>
            <person name="Kuncharoen N."/>
            <person name="Kudo T."/>
            <person name="Yuki M."/>
            <person name="Igarashi Y."/>
            <person name="Tanasupawat S."/>
        </authorList>
    </citation>
    <scope>NUCLEOTIDE SEQUENCE [LARGE SCALE GENOMIC DNA]</scope>
    <source>
        <strain evidence="3 4">JCM 14158</strain>
    </source>
</reference>
<dbReference type="Pfam" id="PF07179">
    <property type="entry name" value="SseB"/>
    <property type="match status" value="1"/>
</dbReference>
<organism evidence="3 4">
    <name type="scientific">Actinomadura chibensis</name>
    <dbReference type="NCBI Taxonomy" id="392828"/>
    <lineage>
        <taxon>Bacteria</taxon>
        <taxon>Bacillati</taxon>
        <taxon>Actinomycetota</taxon>
        <taxon>Actinomycetes</taxon>
        <taxon>Streptosporangiales</taxon>
        <taxon>Thermomonosporaceae</taxon>
        <taxon>Actinomadura</taxon>
    </lineage>
</organism>
<keyword evidence="4" id="KW-1185">Reference proteome</keyword>
<dbReference type="STRING" id="1220554.GCA_001552135_00791"/>
<dbReference type="AlphaFoldDB" id="A0A5D0NJW6"/>
<sequence length="262" mass="27786">MPRACRGTWAADACSTTSRPGEARASCSACSSGRTPATRSTSSTRPRAIRWSASKSRSATSANGLVPLTDDDRPLPPPDSPAAREFARRNPGSWLHEIDPFFGSGEDVPPYGIVGAWRIDEAGEITGRFRKNPGYRPSPRVLGFPEPADALDAAVQLVVAGYGADDQAVALLLSSEVLVATQPEGADDSLWVHEIDGIEGIFVFTSQERLPSEPLLEGGSWRTATGSELASSAPDGVDIVVNINGPARWKVPAQRLRAAARP</sequence>
<feature type="compositionally biased region" description="Low complexity" evidence="1">
    <location>
        <begin position="25"/>
        <end position="46"/>
    </location>
</feature>
<evidence type="ECO:0000313" key="4">
    <source>
        <dbReference type="Proteomes" id="UP000323380"/>
    </source>
</evidence>
<dbReference type="InterPro" id="IPR009839">
    <property type="entry name" value="SseB_N"/>
</dbReference>
<name>A0A5D0NJW6_9ACTN</name>
<dbReference type="InterPro" id="IPR047659">
    <property type="entry name" value="T7SS_assoc"/>
</dbReference>
<evidence type="ECO:0000313" key="3">
    <source>
        <dbReference type="EMBL" id="TYB44743.1"/>
    </source>
</evidence>
<dbReference type="Proteomes" id="UP000323380">
    <property type="component" value="Unassembled WGS sequence"/>
</dbReference>
<dbReference type="EMBL" id="VSFG01000004">
    <property type="protein sequence ID" value="TYB44743.1"/>
    <property type="molecule type" value="Genomic_DNA"/>
</dbReference>
<comment type="caution">
    <text evidence="3">The sequence shown here is derived from an EMBL/GenBank/DDBJ whole genome shotgun (WGS) entry which is preliminary data.</text>
</comment>
<dbReference type="NCBIfam" id="NF033532">
    <property type="entry name" value="lone7para_assoc"/>
    <property type="match status" value="1"/>
</dbReference>
<evidence type="ECO:0000259" key="2">
    <source>
        <dbReference type="Pfam" id="PF07179"/>
    </source>
</evidence>
<accession>A0A5D0NJW6</accession>